<protein>
    <submittedName>
        <fullName evidence="1">Uncharacterized protein</fullName>
    </submittedName>
</protein>
<sequence>MYDTGGPKLDEANNQVHITENMDLHAEVEGSRESIEAGGSGLIGLSTQIPKVGDIKVEYHPHSGKGTHFLNPKEFKVSFSDNSEPTEPPDDQLWCPFQSREDFEFAELVHDAALNRTQIKKAIKLV</sequence>
<organism evidence="1 2">
    <name type="scientific">Thelephora ganbajun</name>
    <name type="common">Ganba fungus</name>
    <dbReference type="NCBI Taxonomy" id="370292"/>
    <lineage>
        <taxon>Eukaryota</taxon>
        <taxon>Fungi</taxon>
        <taxon>Dikarya</taxon>
        <taxon>Basidiomycota</taxon>
        <taxon>Agaricomycotina</taxon>
        <taxon>Agaricomycetes</taxon>
        <taxon>Thelephorales</taxon>
        <taxon>Thelephoraceae</taxon>
        <taxon>Thelephora</taxon>
    </lineage>
</organism>
<name>A0ACB6YZ81_THEGA</name>
<comment type="caution">
    <text evidence="1">The sequence shown here is derived from an EMBL/GenBank/DDBJ whole genome shotgun (WGS) entry which is preliminary data.</text>
</comment>
<dbReference type="Proteomes" id="UP000886501">
    <property type="component" value="Unassembled WGS sequence"/>
</dbReference>
<keyword evidence="2" id="KW-1185">Reference proteome</keyword>
<dbReference type="EMBL" id="MU118368">
    <property type="protein sequence ID" value="KAF9642744.1"/>
    <property type="molecule type" value="Genomic_DNA"/>
</dbReference>
<evidence type="ECO:0000313" key="2">
    <source>
        <dbReference type="Proteomes" id="UP000886501"/>
    </source>
</evidence>
<accession>A0ACB6YZ81</accession>
<reference evidence="1" key="2">
    <citation type="journal article" date="2020" name="Nat. Commun.">
        <title>Large-scale genome sequencing of mycorrhizal fungi provides insights into the early evolution of symbiotic traits.</title>
        <authorList>
            <person name="Miyauchi S."/>
            <person name="Kiss E."/>
            <person name="Kuo A."/>
            <person name="Drula E."/>
            <person name="Kohler A."/>
            <person name="Sanchez-Garcia M."/>
            <person name="Morin E."/>
            <person name="Andreopoulos B."/>
            <person name="Barry K.W."/>
            <person name="Bonito G."/>
            <person name="Buee M."/>
            <person name="Carver A."/>
            <person name="Chen C."/>
            <person name="Cichocki N."/>
            <person name="Clum A."/>
            <person name="Culley D."/>
            <person name="Crous P.W."/>
            <person name="Fauchery L."/>
            <person name="Girlanda M."/>
            <person name="Hayes R.D."/>
            <person name="Keri Z."/>
            <person name="LaButti K."/>
            <person name="Lipzen A."/>
            <person name="Lombard V."/>
            <person name="Magnuson J."/>
            <person name="Maillard F."/>
            <person name="Murat C."/>
            <person name="Nolan M."/>
            <person name="Ohm R.A."/>
            <person name="Pangilinan J."/>
            <person name="Pereira M.F."/>
            <person name="Perotto S."/>
            <person name="Peter M."/>
            <person name="Pfister S."/>
            <person name="Riley R."/>
            <person name="Sitrit Y."/>
            <person name="Stielow J.B."/>
            <person name="Szollosi G."/>
            <person name="Zifcakova L."/>
            <person name="Stursova M."/>
            <person name="Spatafora J.W."/>
            <person name="Tedersoo L."/>
            <person name="Vaario L.M."/>
            <person name="Yamada A."/>
            <person name="Yan M."/>
            <person name="Wang P."/>
            <person name="Xu J."/>
            <person name="Bruns T."/>
            <person name="Baldrian P."/>
            <person name="Vilgalys R."/>
            <person name="Dunand C."/>
            <person name="Henrissat B."/>
            <person name="Grigoriev I.V."/>
            <person name="Hibbett D."/>
            <person name="Nagy L.G."/>
            <person name="Martin F.M."/>
        </authorList>
    </citation>
    <scope>NUCLEOTIDE SEQUENCE</scope>
    <source>
        <strain evidence="1">P2</strain>
    </source>
</reference>
<proteinExistence type="predicted"/>
<gene>
    <name evidence="1" type="ORF">BDM02DRAFT_3132889</name>
</gene>
<evidence type="ECO:0000313" key="1">
    <source>
        <dbReference type="EMBL" id="KAF9642744.1"/>
    </source>
</evidence>
<reference evidence="1" key="1">
    <citation type="submission" date="2019-10" db="EMBL/GenBank/DDBJ databases">
        <authorList>
            <consortium name="DOE Joint Genome Institute"/>
            <person name="Kuo A."/>
            <person name="Miyauchi S."/>
            <person name="Kiss E."/>
            <person name="Drula E."/>
            <person name="Kohler A."/>
            <person name="Sanchez-Garcia M."/>
            <person name="Andreopoulos B."/>
            <person name="Barry K.W."/>
            <person name="Bonito G."/>
            <person name="Buee M."/>
            <person name="Carver A."/>
            <person name="Chen C."/>
            <person name="Cichocki N."/>
            <person name="Clum A."/>
            <person name="Culley D."/>
            <person name="Crous P.W."/>
            <person name="Fauchery L."/>
            <person name="Girlanda M."/>
            <person name="Hayes R."/>
            <person name="Keri Z."/>
            <person name="Labutti K."/>
            <person name="Lipzen A."/>
            <person name="Lombard V."/>
            <person name="Magnuson J."/>
            <person name="Maillard F."/>
            <person name="Morin E."/>
            <person name="Murat C."/>
            <person name="Nolan M."/>
            <person name="Ohm R."/>
            <person name="Pangilinan J."/>
            <person name="Pereira M."/>
            <person name="Perotto S."/>
            <person name="Peter M."/>
            <person name="Riley R."/>
            <person name="Sitrit Y."/>
            <person name="Stielow B."/>
            <person name="Szollosi G."/>
            <person name="Zifcakova L."/>
            <person name="Stursova M."/>
            <person name="Spatafora J.W."/>
            <person name="Tedersoo L."/>
            <person name="Vaario L.-M."/>
            <person name="Yamada A."/>
            <person name="Yan M."/>
            <person name="Wang P."/>
            <person name="Xu J."/>
            <person name="Bruns T."/>
            <person name="Baldrian P."/>
            <person name="Vilgalys R."/>
            <person name="Henrissat B."/>
            <person name="Grigoriev I.V."/>
            <person name="Hibbett D."/>
            <person name="Nagy L.G."/>
            <person name="Martin F.M."/>
        </authorList>
    </citation>
    <scope>NUCLEOTIDE SEQUENCE</scope>
    <source>
        <strain evidence="1">P2</strain>
    </source>
</reference>